<feature type="compositionally biased region" description="Basic and acidic residues" evidence="5">
    <location>
        <begin position="574"/>
        <end position="583"/>
    </location>
</feature>
<dbReference type="PANTHER" id="PTHR36837:SF5">
    <property type="entry name" value="POLY-3-HYDROXYBUTYRATE SYNTHASE"/>
    <property type="match status" value="1"/>
</dbReference>
<evidence type="ECO:0000313" key="7">
    <source>
        <dbReference type="EMBL" id="SHH56646.1"/>
    </source>
</evidence>
<dbReference type="GO" id="GO:0005737">
    <property type="term" value="C:cytoplasm"/>
    <property type="evidence" value="ECO:0007669"/>
    <property type="project" value="UniProtKB-SubCell"/>
</dbReference>
<dbReference type="InterPro" id="IPR010941">
    <property type="entry name" value="PhaC_N"/>
</dbReference>
<dbReference type="InterPro" id="IPR029058">
    <property type="entry name" value="AB_hydrolase_fold"/>
</dbReference>
<sequence>MTTDDGAAVAKYEELNKNLEKVEQLSQRLVEIMAKHSPVRPELAAPNQDVFTNAATAYWAEMVDNPSKVLEQQMEFWGKSVKHFVEAQHMLAQGKLEAPEDPTPTDRRFANPLWQSNPYFNFIKQQYMLNAEAIRNAVDSIEDLPSKERARLKYFSDQIVDMMAPTNFLGTNPDALEKAVETEGKSLIAGLENLIRDLEANNGELIVKLADENAFELGKNVATTPGKVVFRNRMMELLQYAPTTDQVHEIPLVIFPPWINKYYILDLKEKNSLIKWLVDQGYTVFVVSWVNPDRSFANVSLEDYIEEGYLVAMDEVKKLTKQKQLNVVGYCIAGTTLNLTLSLLKKRGDKSIKSATFFTTLTDFADQGEFTPFLQDDFVDGIEEEADEEGILRSFIMQRTFSFLRSNDLIYGPAIRSYMMGEAPPAFDLLYWNGDGSGLPGVMVVQYLRKLCQQNQFVDEGIEMFGEKLHISDVTLPICAVTCETDHIARWKDCYRGFQQTKSKNRTFIVSESGHIAGIVNPPSKKKYGHYTNKDLNLSADEWIEKAEYTEGSWWPRWDTWLSSQSGKMIPAREPGDSDHPPLEDAPGSYVKIQATR</sequence>
<keyword evidence="8" id="KW-1185">Reference proteome</keyword>
<dbReference type="RefSeq" id="WP_072793612.1">
    <property type="nucleotide sequence ID" value="NZ_FQWM01000006.1"/>
</dbReference>
<gene>
    <name evidence="7" type="ORF">SAMN04488044_2760</name>
</gene>
<name>A0A1M5U1B4_9RHOB</name>
<dbReference type="NCBIfam" id="TIGR01838">
    <property type="entry name" value="PHA_synth_I"/>
    <property type="match status" value="1"/>
</dbReference>
<dbReference type="GO" id="GO:0016746">
    <property type="term" value="F:acyltransferase activity"/>
    <property type="evidence" value="ECO:0007669"/>
    <property type="project" value="UniProtKB-KW"/>
</dbReference>
<protein>
    <submittedName>
        <fullName evidence="7">Polyhydroxyalkanoate synthase</fullName>
    </submittedName>
</protein>
<dbReference type="Gene3D" id="3.40.50.1820">
    <property type="entry name" value="alpha/beta hydrolase"/>
    <property type="match status" value="1"/>
</dbReference>
<keyword evidence="2" id="KW-0963">Cytoplasm</keyword>
<evidence type="ECO:0000256" key="5">
    <source>
        <dbReference type="SAM" id="MobiDB-lite"/>
    </source>
</evidence>
<dbReference type="STRING" id="870908.SAMN04488044_2760"/>
<evidence type="ECO:0000313" key="8">
    <source>
        <dbReference type="Proteomes" id="UP000184211"/>
    </source>
</evidence>
<comment type="subcellular location">
    <subcellularLocation>
        <location evidence="1">Cytoplasm</location>
    </subcellularLocation>
</comment>
<dbReference type="InterPro" id="IPR051321">
    <property type="entry name" value="PHA/PHB_synthase"/>
</dbReference>
<dbReference type="Pfam" id="PF07167">
    <property type="entry name" value="PhaC_N"/>
    <property type="match status" value="1"/>
</dbReference>
<dbReference type="PANTHER" id="PTHR36837">
    <property type="entry name" value="POLY(3-HYDROXYALKANOATE) POLYMERASE SUBUNIT PHAC"/>
    <property type="match status" value="1"/>
</dbReference>
<evidence type="ECO:0000256" key="1">
    <source>
        <dbReference type="ARBA" id="ARBA00004496"/>
    </source>
</evidence>
<keyword evidence="4" id="KW-0012">Acyltransferase</keyword>
<dbReference type="SUPFAM" id="SSF53474">
    <property type="entry name" value="alpha/beta-Hydrolases"/>
    <property type="match status" value="1"/>
</dbReference>
<dbReference type="AlphaFoldDB" id="A0A1M5U1B4"/>
<feature type="domain" description="Poly-beta-hydroxybutyrate polymerase N-terminal" evidence="6">
    <location>
        <begin position="106"/>
        <end position="277"/>
    </location>
</feature>
<evidence type="ECO:0000256" key="4">
    <source>
        <dbReference type="ARBA" id="ARBA00023315"/>
    </source>
</evidence>
<proteinExistence type="predicted"/>
<keyword evidence="3" id="KW-0808">Transferase</keyword>
<dbReference type="EMBL" id="FQWM01000006">
    <property type="protein sequence ID" value="SHH56646.1"/>
    <property type="molecule type" value="Genomic_DNA"/>
</dbReference>
<organism evidence="7 8">
    <name type="scientific">Cognatishimia maritima</name>
    <dbReference type="NCBI Taxonomy" id="870908"/>
    <lineage>
        <taxon>Bacteria</taxon>
        <taxon>Pseudomonadati</taxon>
        <taxon>Pseudomonadota</taxon>
        <taxon>Alphaproteobacteria</taxon>
        <taxon>Rhodobacterales</taxon>
        <taxon>Paracoccaceae</taxon>
        <taxon>Cognatishimia</taxon>
    </lineage>
</organism>
<dbReference type="Proteomes" id="UP000184211">
    <property type="component" value="Unassembled WGS sequence"/>
</dbReference>
<reference evidence="8" key="1">
    <citation type="submission" date="2016-11" db="EMBL/GenBank/DDBJ databases">
        <authorList>
            <person name="Varghese N."/>
            <person name="Submissions S."/>
        </authorList>
    </citation>
    <scope>NUCLEOTIDE SEQUENCE [LARGE SCALE GENOMIC DNA]</scope>
    <source>
        <strain evidence="8">DSM 28223</strain>
    </source>
</reference>
<evidence type="ECO:0000256" key="2">
    <source>
        <dbReference type="ARBA" id="ARBA00022490"/>
    </source>
</evidence>
<accession>A0A1M5U1B4</accession>
<evidence type="ECO:0000259" key="6">
    <source>
        <dbReference type="Pfam" id="PF07167"/>
    </source>
</evidence>
<feature type="region of interest" description="Disordered" evidence="5">
    <location>
        <begin position="567"/>
        <end position="597"/>
    </location>
</feature>
<dbReference type="InterPro" id="IPR010963">
    <property type="entry name" value="PHA_synth_I"/>
</dbReference>
<dbReference type="GO" id="GO:0042619">
    <property type="term" value="P:poly-hydroxybutyrate biosynthetic process"/>
    <property type="evidence" value="ECO:0007669"/>
    <property type="project" value="InterPro"/>
</dbReference>
<evidence type="ECO:0000256" key="3">
    <source>
        <dbReference type="ARBA" id="ARBA00022679"/>
    </source>
</evidence>
<dbReference type="OrthoDB" id="7208816at2"/>